<name>A0A6A1VRR8_9ROSI</name>
<evidence type="ECO:0000313" key="9">
    <source>
        <dbReference type="Proteomes" id="UP000516437"/>
    </source>
</evidence>
<feature type="domain" description="Cyclin-dependent kinase inhibitor" evidence="7">
    <location>
        <begin position="169"/>
        <end position="212"/>
    </location>
</feature>
<keyword evidence="9" id="KW-1185">Reference proteome</keyword>
<dbReference type="GO" id="GO:0051726">
    <property type="term" value="P:regulation of cell cycle"/>
    <property type="evidence" value="ECO:0007669"/>
    <property type="project" value="InterPro"/>
</dbReference>
<dbReference type="Pfam" id="PF02234">
    <property type="entry name" value="CDI"/>
    <property type="match status" value="1"/>
</dbReference>
<evidence type="ECO:0000256" key="4">
    <source>
        <dbReference type="ARBA" id="ARBA00023306"/>
    </source>
</evidence>
<dbReference type="PANTHER" id="PTHR46776">
    <property type="entry name" value="CYCLIN-DEPENDENT KINASE INHIBITOR 4-RELATED"/>
    <property type="match status" value="1"/>
</dbReference>
<keyword evidence="3 5" id="KW-0649">Protein kinase inhibitor</keyword>
<proteinExistence type="inferred from homology"/>
<evidence type="ECO:0000256" key="1">
    <source>
        <dbReference type="ARBA" id="ARBA00004642"/>
    </source>
</evidence>
<comment type="similarity">
    <text evidence="2 5">Belongs to the CDI family. ICK/KRP subfamily.</text>
</comment>
<dbReference type="InterPro" id="IPR044898">
    <property type="entry name" value="CDI_dom_sf"/>
</dbReference>
<feature type="region of interest" description="Disordered" evidence="6">
    <location>
        <begin position="61"/>
        <end position="101"/>
    </location>
</feature>
<comment type="subcellular location">
    <subcellularLocation>
        <location evidence="1">Nucleus</location>
        <location evidence="1">Nucleoplasm</location>
    </subcellularLocation>
</comment>
<keyword evidence="4" id="KW-0131">Cell cycle</keyword>
<sequence>MVRKCKGIPEIAVMEVAQVGVRTRARAALAMETTSSDSPTKRRKLYTEELKFSSSSTSSYVQLKSRRRLEMRPDSTEERRCSSNSSDHATSSCCSSNGSSSLVPEEARIEFVDLQEGSAEVETSTYSCCRERRETTPSSELRAESTNREATAQPTEANSRTGSTVVKRPTQAEIDEFFAAAENDMQKRFAEKYNFDIVNDVPLEGRYEWVRLKP</sequence>
<dbReference type="PIRSF" id="PIRSF017811">
    <property type="entry name" value="CDK_inhib_pln"/>
    <property type="match status" value="1"/>
</dbReference>
<evidence type="ECO:0000256" key="6">
    <source>
        <dbReference type="SAM" id="MobiDB-lite"/>
    </source>
</evidence>
<dbReference type="GO" id="GO:0004861">
    <property type="term" value="F:cyclin-dependent protein serine/threonine kinase inhibitor activity"/>
    <property type="evidence" value="ECO:0007669"/>
    <property type="project" value="UniProtKB-UniRule"/>
</dbReference>
<evidence type="ECO:0000256" key="2">
    <source>
        <dbReference type="ARBA" id="ARBA00010274"/>
    </source>
</evidence>
<dbReference type="InterPro" id="IPR003175">
    <property type="entry name" value="CDI_dom"/>
</dbReference>
<feature type="region of interest" description="Disordered" evidence="6">
    <location>
        <begin position="123"/>
        <end position="165"/>
    </location>
</feature>
<protein>
    <recommendedName>
        <fullName evidence="5">Cyclin-dependent kinase inhibitor</fullName>
    </recommendedName>
</protein>
<dbReference type="EMBL" id="RXIC02000023">
    <property type="protein sequence ID" value="KAB1214726.1"/>
    <property type="molecule type" value="Genomic_DNA"/>
</dbReference>
<dbReference type="OrthoDB" id="6373236at2759"/>
<organism evidence="8 9">
    <name type="scientific">Morella rubra</name>
    <name type="common">Chinese bayberry</name>
    <dbReference type="NCBI Taxonomy" id="262757"/>
    <lineage>
        <taxon>Eukaryota</taxon>
        <taxon>Viridiplantae</taxon>
        <taxon>Streptophyta</taxon>
        <taxon>Embryophyta</taxon>
        <taxon>Tracheophyta</taxon>
        <taxon>Spermatophyta</taxon>
        <taxon>Magnoliopsida</taxon>
        <taxon>eudicotyledons</taxon>
        <taxon>Gunneridae</taxon>
        <taxon>Pentapetalae</taxon>
        <taxon>rosids</taxon>
        <taxon>fabids</taxon>
        <taxon>Fagales</taxon>
        <taxon>Myricaceae</taxon>
        <taxon>Morella</taxon>
    </lineage>
</organism>
<gene>
    <name evidence="8" type="ORF">CJ030_MR5G003291</name>
</gene>
<feature type="compositionally biased region" description="Low complexity" evidence="6">
    <location>
        <begin position="82"/>
        <end position="101"/>
    </location>
</feature>
<dbReference type="Gene3D" id="4.10.365.10">
    <property type="entry name" value="p27"/>
    <property type="match status" value="1"/>
</dbReference>
<evidence type="ECO:0000259" key="7">
    <source>
        <dbReference type="Pfam" id="PF02234"/>
    </source>
</evidence>
<dbReference type="GO" id="GO:0005654">
    <property type="term" value="C:nucleoplasm"/>
    <property type="evidence" value="ECO:0007669"/>
    <property type="project" value="UniProtKB-SubCell"/>
</dbReference>
<dbReference type="AlphaFoldDB" id="A0A6A1VRR8"/>
<reference evidence="8 9" key="1">
    <citation type="journal article" date="2019" name="Plant Biotechnol. J.">
        <title>The red bayberry genome and genetic basis of sex determination.</title>
        <authorList>
            <person name="Jia H.M."/>
            <person name="Jia H.J."/>
            <person name="Cai Q.L."/>
            <person name="Wang Y."/>
            <person name="Zhao H.B."/>
            <person name="Yang W.F."/>
            <person name="Wang G.Y."/>
            <person name="Li Y.H."/>
            <person name="Zhan D.L."/>
            <person name="Shen Y.T."/>
            <person name="Niu Q.F."/>
            <person name="Chang L."/>
            <person name="Qiu J."/>
            <person name="Zhao L."/>
            <person name="Xie H.B."/>
            <person name="Fu W.Y."/>
            <person name="Jin J."/>
            <person name="Li X.W."/>
            <person name="Jiao Y."/>
            <person name="Zhou C.C."/>
            <person name="Tu T."/>
            <person name="Chai C.Y."/>
            <person name="Gao J.L."/>
            <person name="Fan L.J."/>
            <person name="van de Weg E."/>
            <person name="Wang J.Y."/>
            <person name="Gao Z.S."/>
        </authorList>
    </citation>
    <scope>NUCLEOTIDE SEQUENCE [LARGE SCALE GENOMIC DNA]</scope>
    <source>
        <tissue evidence="8">Leaves</tissue>
    </source>
</reference>
<evidence type="ECO:0000256" key="5">
    <source>
        <dbReference type="PIRNR" id="PIRNR017811"/>
    </source>
</evidence>
<comment type="caution">
    <text evidence="8">The sequence shown here is derived from an EMBL/GenBank/DDBJ whole genome shotgun (WGS) entry which is preliminary data.</text>
</comment>
<accession>A0A6A1VRR8</accession>
<dbReference type="InterPro" id="IPR044275">
    <property type="entry name" value="KRP"/>
</dbReference>
<evidence type="ECO:0000256" key="3">
    <source>
        <dbReference type="ARBA" id="ARBA00023013"/>
    </source>
</evidence>
<feature type="compositionally biased region" description="Basic and acidic residues" evidence="6">
    <location>
        <begin position="129"/>
        <end position="147"/>
    </location>
</feature>
<feature type="compositionally biased region" description="Polar residues" evidence="6">
    <location>
        <begin position="148"/>
        <end position="164"/>
    </location>
</feature>
<dbReference type="Proteomes" id="UP000516437">
    <property type="component" value="Chromosome 5"/>
</dbReference>
<feature type="compositionally biased region" description="Basic and acidic residues" evidence="6">
    <location>
        <begin position="68"/>
        <end position="81"/>
    </location>
</feature>
<evidence type="ECO:0000313" key="8">
    <source>
        <dbReference type="EMBL" id="KAB1214726.1"/>
    </source>
</evidence>